<accession>A0A183KEI2</accession>
<reference evidence="3" key="1">
    <citation type="submission" date="2016-06" db="UniProtKB">
        <authorList>
            <consortium name="WormBaseParasite"/>
        </authorList>
    </citation>
    <scope>IDENTIFICATION</scope>
</reference>
<proteinExistence type="predicted"/>
<dbReference type="STRING" id="6186.A0A183KEI2"/>
<organism evidence="3">
    <name type="scientific">Schistosoma curassoni</name>
    <dbReference type="NCBI Taxonomy" id="6186"/>
    <lineage>
        <taxon>Eukaryota</taxon>
        <taxon>Metazoa</taxon>
        <taxon>Spiralia</taxon>
        <taxon>Lophotrochozoa</taxon>
        <taxon>Platyhelminthes</taxon>
        <taxon>Trematoda</taxon>
        <taxon>Digenea</taxon>
        <taxon>Strigeidida</taxon>
        <taxon>Schistosomatoidea</taxon>
        <taxon>Schistosomatidae</taxon>
        <taxon>Schistosoma</taxon>
    </lineage>
</organism>
<keyword evidence="2" id="KW-1185">Reference proteome</keyword>
<evidence type="ECO:0000313" key="2">
    <source>
        <dbReference type="Proteomes" id="UP000279833"/>
    </source>
</evidence>
<sequence>MDNLFGPSEDQSENQYPDIQKLIFNEISSSQTLSPSTLASNTANNLLWEYFLNRLQDPNNSLLSKSPSLGTSTITTNSLQNSTNNSNNSCSNDLINHPDLLNFTNLTNPNDQMTKLSQSDLIHNYIKKFQSFGNDLNCANNDSDSNNDNNNNNNITQQMMQYYALCAFVQTTTLLSNSSSSTST</sequence>
<dbReference type="Proteomes" id="UP000279833">
    <property type="component" value="Unassembled WGS sequence"/>
</dbReference>
<name>A0A183KEI2_9TREM</name>
<protein>
    <submittedName>
        <fullName evidence="3">ICA69 domain-containing protein</fullName>
    </submittedName>
</protein>
<reference evidence="1 2" key="2">
    <citation type="submission" date="2018-11" db="EMBL/GenBank/DDBJ databases">
        <authorList>
            <consortium name="Pathogen Informatics"/>
        </authorList>
    </citation>
    <scope>NUCLEOTIDE SEQUENCE [LARGE SCALE GENOMIC DNA]</scope>
    <source>
        <strain evidence="1">Dakar</strain>
        <strain evidence="2">Dakar, Senegal</strain>
    </source>
</reference>
<dbReference type="AlphaFoldDB" id="A0A183KEI2"/>
<dbReference type="EMBL" id="UZAK01035863">
    <property type="protein sequence ID" value="VDP52625.1"/>
    <property type="molecule type" value="Genomic_DNA"/>
</dbReference>
<evidence type="ECO:0000313" key="1">
    <source>
        <dbReference type="EMBL" id="VDP52625.1"/>
    </source>
</evidence>
<gene>
    <name evidence="1" type="ORF">SCUD_LOCUS13426</name>
</gene>
<dbReference type="WBParaSite" id="SCUD_0001342901-mRNA-1">
    <property type="protein sequence ID" value="SCUD_0001342901-mRNA-1"/>
    <property type="gene ID" value="SCUD_0001342901"/>
</dbReference>
<evidence type="ECO:0000313" key="3">
    <source>
        <dbReference type="WBParaSite" id="SCUD_0001342901-mRNA-1"/>
    </source>
</evidence>